<dbReference type="PANTHER" id="PTHR24228:SF72">
    <property type="entry name" value="G-PROTEIN COUPLED RECEPTORS FAMILY 1 PROFILE DOMAIN-CONTAINING PROTEIN"/>
    <property type="match status" value="1"/>
</dbReference>
<dbReference type="EnsemblMetazoa" id="XM_011666591">
    <property type="protein sequence ID" value="XP_011664893"/>
    <property type="gene ID" value="LOC105438594"/>
</dbReference>
<dbReference type="InterPro" id="IPR000276">
    <property type="entry name" value="GPCR_Rhodpsn"/>
</dbReference>
<dbReference type="GO" id="GO:0005886">
    <property type="term" value="C:plasma membrane"/>
    <property type="evidence" value="ECO:0007669"/>
    <property type="project" value="UniProtKB-SubCell"/>
</dbReference>
<name>A0A7M7HJQ2_STRPU</name>
<evidence type="ECO:0000256" key="7">
    <source>
        <dbReference type="ARBA" id="ARBA00023170"/>
    </source>
</evidence>
<feature type="domain" description="G-protein coupled receptors family 1 profile" evidence="11">
    <location>
        <begin position="49"/>
        <end position="318"/>
    </location>
</feature>
<dbReference type="CDD" id="cd00637">
    <property type="entry name" value="7tm_classA_rhodopsin-like"/>
    <property type="match status" value="1"/>
</dbReference>
<keyword evidence="4 10" id="KW-1133">Transmembrane helix</keyword>
<feature type="transmembrane region" description="Helical" evidence="10">
    <location>
        <begin position="66"/>
        <end position="87"/>
    </location>
</feature>
<keyword evidence="3 9" id="KW-0812">Transmembrane</keyword>
<dbReference type="OrthoDB" id="10044919at2759"/>
<evidence type="ECO:0000256" key="6">
    <source>
        <dbReference type="ARBA" id="ARBA00023136"/>
    </source>
</evidence>
<dbReference type="PROSITE" id="PS00237">
    <property type="entry name" value="G_PROTEIN_RECEP_F1_1"/>
    <property type="match status" value="1"/>
</dbReference>
<evidence type="ECO:0000256" key="4">
    <source>
        <dbReference type="ARBA" id="ARBA00022989"/>
    </source>
</evidence>
<keyword evidence="8 9" id="KW-0807">Transducer</keyword>
<feature type="transmembrane region" description="Helical" evidence="10">
    <location>
        <begin position="32"/>
        <end position="59"/>
    </location>
</feature>
<dbReference type="SUPFAM" id="SSF81321">
    <property type="entry name" value="Family A G protein-coupled receptor-like"/>
    <property type="match status" value="1"/>
</dbReference>
<keyword evidence="13" id="KW-1185">Reference proteome</keyword>
<evidence type="ECO:0000256" key="1">
    <source>
        <dbReference type="ARBA" id="ARBA00004651"/>
    </source>
</evidence>
<dbReference type="OMA" id="HTFTNVF"/>
<sequence>MASLDIENSTFPANTVVTAGVVSVFEGNEKHITIISVLYIIIAIIGMLGNIFVFVAVALSKKLHTFTNVFVVNLSVFDFLTCFGLPFQAVGITATDEWPLPPAICTIIAAMAIVTQSGSVITLALIGVNRYVLIVRPKEVYSRIYTHCKVGVMIAGTWLFPILCLVVPQLIPGIGCLGYSKKFKVCLWDTKRNSAIVMQAMGAIAFIVSTVFIIFSYSAIYHFIRKHIKKSYATLQMNIPSVNRPGNGHHPGNINQRSTAGINKRQIQITKNLGWVMAVFFACVLPYTCILLVPTKRVAGIYIAMLFLLPSAINPILYAAKHPHFRVVFRCMVYCRYSAIPLPSAALKKILKQSPTRRRVSLSNYAVDGP</sequence>
<dbReference type="FunFam" id="1.20.1070.10:FF:000340">
    <property type="entry name" value="Uncharacterized protein"/>
    <property type="match status" value="1"/>
</dbReference>
<reference evidence="13" key="1">
    <citation type="submission" date="2015-02" db="EMBL/GenBank/DDBJ databases">
        <title>Genome sequencing for Strongylocentrotus purpuratus.</title>
        <authorList>
            <person name="Murali S."/>
            <person name="Liu Y."/>
            <person name="Vee V."/>
            <person name="English A."/>
            <person name="Wang M."/>
            <person name="Skinner E."/>
            <person name="Han Y."/>
            <person name="Muzny D.M."/>
            <person name="Worley K.C."/>
            <person name="Gibbs R.A."/>
        </authorList>
    </citation>
    <scope>NUCLEOTIDE SEQUENCE</scope>
</reference>
<reference evidence="12" key="2">
    <citation type="submission" date="2021-01" db="UniProtKB">
        <authorList>
            <consortium name="EnsemblMetazoa"/>
        </authorList>
    </citation>
    <scope>IDENTIFICATION</scope>
</reference>
<evidence type="ECO:0000256" key="5">
    <source>
        <dbReference type="ARBA" id="ARBA00023040"/>
    </source>
</evidence>
<feature type="transmembrane region" description="Helical" evidence="10">
    <location>
        <begin position="299"/>
        <end position="320"/>
    </location>
</feature>
<dbReference type="GO" id="GO:0004930">
    <property type="term" value="F:G protein-coupled receptor activity"/>
    <property type="evidence" value="ECO:0007669"/>
    <property type="project" value="UniProtKB-KW"/>
</dbReference>
<comment type="subcellular location">
    <subcellularLocation>
        <location evidence="1">Cell membrane</location>
        <topology evidence="1">Multi-pass membrane protein</topology>
    </subcellularLocation>
</comment>
<dbReference type="PROSITE" id="PS50262">
    <property type="entry name" value="G_PROTEIN_RECEP_F1_2"/>
    <property type="match status" value="1"/>
</dbReference>
<dbReference type="GO" id="GO:0007186">
    <property type="term" value="P:G protein-coupled receptor signaling pathway"/>
    <property type="evidence" value="ECO:0000318"/>
    <property type="project" value="GO_Central"/>
</dbReference>
<feature type="transmembrane region" description="Helical" evidence="10">
    <location>
        <begin position="107"/>
        <end position="129"/>
    </location>
</feature>
<dbReference type="PANTHER" id="PTHR24228">
    <property type="entry name" value="B2 BRADYKININ RECEPTOR/ANGIOTENSIN II RECEPTOR"/>
    <property type="match status" value="1"/>
</dbReference>
<evidence type="ECO:0000256" key="2">
    <source>
        <dbReference type="ARBA" id="ARBA00022475"/>
    </source>
</evidence>
<keyword evidence="6 10" id="KW-0472">Membrane</keyword>
<organism evidence="12 13">
    <name type="scientific">Strongylocentrotus purpuratus</name>
    <name type="common">Purple sea urchin</name>
    <dbReference type="NCBI Taxonomy" id="7668"/>
    <lineage>
        <taxon>Eukaryota</taxon>
        <taxon>Metazoa</taxon>
        <taxon>Echinodermata</taxon>
        <taxon>Eleutherozoa</taxon>
        <taxon>Echinozoa</taxon>
        <taxon>Echinoidea</taxon>
        <taxon>Euechinoidea</taxon>
        <taxon>Echinacea</taxon>
        <taxon>Camarodonta</taxon>
        <taxon>Echinidea</taxon>
        <taxon>Strongylocentrotidae</taxon>
        <taxon>Strongylocentrotus</taxon>
    </lineage>
</organism>
<accession>A0A7M7HJQ2</accession>
<evidence type="ECO:0000256" key="10">
    <source>
        <dbReference type="SAM" id="Phobius"/>
    </source>
</evidence>
<dbReference type="AlphaFoldDB" id="A0A7M7HJQ2"/>
<evidence type="ECO:0000259" key="11">
    <source>
        <dbReference type="PROSITE" id="PS50262"/>
    </source>
</evidence>
<evidence type="ECO:0000256" key="3">
    <source>
        <dbReference type="ARBA" id="ARBA00022692"/>
    </source>
</evidence>
<dbReference type="RefSeq" id="XP_011664893.2">
    <property type="nucleotide sequence ID" value="XM_011666591.2"/>
</dbReference>
<comment type="similarity">
    <text evidence="9">Belongs to the G-protein coupled receptor 1 family.</text>
</comment>
<evidence type="ECO:0000256" key="8">
    <source>
        <dbReference type="ARBA" id="ARBA00023224"/>
    </source>
</evidence>
<dbReference type="PRINTS" id="PR00237">
    <property type="entry name" value="GPCRRHODOPSN"/>
</dbReference>
<keyword evidence="5 9" id="KW-0297">G-protein coupled receptor</keyword>
<feature type="transmembrane region" description="Helical" evidence="10">
    <location>
        <begin position="150"/>
        <end position="171"/>
    </location>
</feature>
<evidence type="ECO:0000313" key="12">
    <source>
        <dbReference type="EnsemblMetazoa" id="XP_011664893"/>
    </source>
</evidence>
<feature type="transmembrane region" description="Helical" evidence="10">
    <location>
        <begin position="196"/>
        <end position="220"/>
    </location>
</feature>
<keyword evidence="2" id="KW-1003">Cell membrane</keyword>
<dbReference type="GeneID" id="105438594"/>
<dbReference type="Gene3D" id="1.20.1070.10">
    <property type="entry name" value="Rhodopsin 7-helix transmembrane proteins"/>
    <property type="match status" value="1"/>
</dbReference>
<dbReference type="InterPro" id="IPR017452">
    <property type="entry name" value="GPCR_Rhodpsn_7TM"/>
</dbReference>
<evidence type="ECO:0000256" key="9">
    <source>
        <dbReference type="RuleBase" id="RU000688"/>
    </source>
</evidence>
<dbReference type="KEGG" id="spu:105438594"/>
<dbReference type="InParanoid" id="A0A7M7HJQ2"/>
<evidence type="ECO:0000313" key="13">
    <source>
        <dbReference type="Proteomes" id="UP000007110"/>
    </source>
</evidence>
<dbReference type="Proteomes" id="UP000007110">
    <property type="component" value="Unassembled WGS sequence"/>
</dbReference>
<protein>
    <recommendedName>
        <fullName evidence="11">G-protein coupled receptors family 1 profile domain-containing protein</fullName>
    </recommendedName>
</protein>
<dbReference type="FunCoup" id="A0A7M7HJQ2">
    <property type="interactions" value="424"/>
</dbReference>
<feature type="transmembrane region" description="Helical" evidence="10">
    <location>
        <begin position="273"/>
        <end position="293"/>
    </location>
</feature>
<keyword evidence="7 9" id="KW-0675">Receptor</keyword>
<proteinExistence type="inferred from homology"/>
<dbReference type="Pfam" id="PF00001">
    <property type="entry name" value="7tm_1"/>
    <property type="match status" value="1"/>
</dbReference>